<reference evidence="1 2" key="1">
    <citation type="journal article" date="2016" name="Genome Biol. Evol.">
        <title>Divergent and convergent evolution of fungal pathogenicity.</title>
        <authorList>
            <person name="Shang Y."/>
            <person name="Xiao G."/>
            <person name="Zheng P."/>
            <person name="Cen K."/>
            <person name="Zhan S."/>
            <person name="Wang C."/>
        </authorList>
    </citation>
    <scope>NUCLEOTIDE SEQUENCE [LARGE SCALE GENOMIC DNA]</scope>
    <source>
        <strain evidence="1 2">RCEF 2490</strain>
    </source>
</reference>
<dbReference type="EMBL" id="AZGY01000001">
    <property type="protein sequence ID" value="OAA32873.1"/>
    <property type="molecule type" value="Genomic_DNA"/>
</dbReference>
<evidence type="ECO:0000313" key="1">
    <source>
        <dbReference type="EMBL" id="OAA32873.1"/>
    </source>
</evidence>
<keyword evidence="2" id="KW-1185">Reference proteome</keyword>
<name>A0A166URL6_9HYPO</name>
<dbReference type="AlphaFoldDB" id="A0A166URL6"/>
<organism evidence="1 2">
    <name type="scientific">Moelleriella libera RCEF 2490</name>
    <dbReference type="NCBI Taxonomy" id="1081109"/>
    <lineage>
        <taxon>Eukaryota</taxon>
        <taxon>Fungi</taxon>
        <taxon>Dikarya</taxon>
        <taxon>Ascomycota</taxon>
        <taxon>Pezizomycotina</taxon>
        <taxon>Sordariomycetes</taxon>
        <taxon>Hypocreomycetidae</taxon>
        <taxon>Hypocreales</taxon>
        <taxon>Clavicipitaceae</taxon>
        <taxon>Moelleriella</taxon>
    </lineage>
</organism>
<dbReference type="STRING" id="1081109.A0A166URL6"/>
<gene>
    <name evidence="1" type="ORF">AAL_00338</name>
</gene>
<dbReference type="OrthoDB" id="5222339at2759"/>
<protein>
    <submittedName>
        <fullName evidence="1">Uncharacterized protein</fullName>
    </submittedName>
</protein>
<sequence length="260" mass="28951">MAAVENVHEIAVPWDKLLLWVQQQIAYEIETGQPVALSRTQLEALSKLVPFLNEEPETDETDYVSRLMIKAQSSTLKPLFADKGHSSVPINGKTELRWAYTCTVEPFGTFPREGYGTVSVCRVPKIAKQFAAKSTLKFLEEAARRKTAVSASVDTPTAHSAPPPIGKLPAVHEQVVALTRRLGLETPSYEVHPDPLGEDYFRGRPVFKVGSPRVPPDVGVVSGIRGQAATRLRVAEHLLSWLRAEQQRREEVDFQSMWGR</sequence>
<proteinExistence type="predicted"/>
<accession>A0A166URL6</accession>
<evidence type="ECO:0000313" key="2">
    <source>
        <dbReference type="Proteomes" id="UP000078544"/>
    </source>
</evidence>
<comment type="caution">
    <text evidence="1">The sequence shown here is derived from an EMBL/GenBank/DDBJ whole genome shotgun (WGS) entry which is preliminary data.</text>
</comment>
<dbReference type="Proteomes" id="UP000078544">
    <property type="component" value="Unassembled WGS sequence"/>
</dbReference>